<dbReference type="NCBIfam" id="NF047832">
    <property type="entry name" value="caspase_w_EACC1"/>
    <property type="match status" value="1"/>
</dbReference>
<name>A0A4S8P0N0_9ACTN</name>
<comment type="caution">
    <text evidence="2">The sequence shown here is derived from an EMBL/GenBank/DDBJ whole genome shotgun (WGS) entry which is preliminary data.</text>
</comment>
<organism evidence="2 3">
    <name type="scientific">Glycomyces paridis</name>
    <dbReference type="NCBI Taxonomy" id="2126555"/>
    <lineage>
        <taxon>Bacteria</taxon>
        <taxon>Bacillati</taxon>
        <taxon>Actinomycetota</taxon>
        <taxon>Actinomycetes</taxon>
        <taxon>Glycomycetales</taxon>
        <taxon>Glycomycetaceae</taxon>
        <taxon>Glycomyces</taxon>
    </lineage>
</organism>
<dbReference type="Gene3D" id="1.25.40.10">
    <property type="entry name" value="Tetratricopeptide repeat domain"/>
    <property type="match status" value="1"/>
</dbReference>
<dbReference type="Proteomes" id="UP000305792">
    <property type="component" value="Unassembled WGS sequence"/>
</dbReference>
<evidence type="ECO:0000256" key="1">
    <source>
        <dbReference type="SAM" id="MobiDB-lite"/>
    </source>
</evidence>
<evidence type="ECO:0008006" key="4">
    <source>
        <dbReference type="Google" id="ProtNLM"/>
    </source>
</evidence>
<evidence type="ECO:0000313" key="3">
    <source>
        <dbReference type="Proteomes" id="UP000305792"/>
    </source>
</evidence>
<dbReference type="RefSeq" id="WP_136531923.1">
    <property type="nucleotide sequence ID" value="NZ_STGX01000021.1"/>
</dbReference>
<sequence length="650" mass="69082">MTSPLPPHSQAFLVGVSSYDHVDLPPIQPALNSLKAMDALLTDPGLGRWPRNRVETVQDPPLWIDLALRFKETARRTTGVLLLYYVGHGVIAHNGSLCLTVRGTRPDEPRITGLAWEHVAEAFTASPARVKIAILDCCFAGRAIESLSGNQVGPLEVKGVYTLTATSANRTAHTPADNGACTSFTGTLRDLLHEGIPSGRTELTFADLYPLLEARLREKGLPLPNQCNTATAADFPLTLNRSVAPARPPAVDTAEEPDDRDGARAAHIARLLDQTLKIASDLGAYGPVAPLVVAADPEQTQTVRDGLARCGSPDANALPLAAMSAALAGNDDDLAEALAADVERHFHDGHGRPSSVAMAAVAGVLLAHDGERAMRLVDHLVRIGRDADGEPTRRRAEALAAASRVFAAVDLDKSGALAKEAEALYLADPYLPLDTQTQVLQAIAFTRPGQAAGLADAIFLDFSSIVAGADQLAIVARRFPSEAMTVAQHGDPSPFKPAALARVAGALPEADRPLRPGERLEVVYPRVYNLFKDAQAAVDGIADPEAKVRAAAEVIPAFARYQSDSARKLYRTYMGTVAEIRDPDARARAMSVYQTALASIAGGMTGTDLEGAIRLARSIPDLRARALALASVAKELAAGRLDPDRGRRER</sequence>
<protein>
    <recommendedName>
        <fullName evidence="4">Caspase family protein</fullName>
    </recommendedName>
</protein>
<dbReference type="EMBL" id="STGX01000021">
    <property type="protein sequence ID" value="THV23550.1"/>
    <property type="molecule type" value="Genomic_DNA"/>
</dbReference>
<dbReference type="OrthoDB" id="3542505at2"/>
<dbReference type="InterPro" id="IPR029030">
    <property type="entry name" value="Caspase-like_dom_sf"/>
</dbReference>
<evidence type="ECO:0000313" key="2">
    <source>
        <dbReference type="EMBL" id="THV23550.1"/>
    </source>
</evidence>
<dbReference type="InterPro" id="IPR011990">
    <property type="entry name" value="TPR-like_helical_dom_sf"/>
</dbReference>
<keyword evidence="3" id="KW-1185">Reference proteome</keyword>
<accession>A0A4S8P0N0</accession>
<dbReference type="Gene3D" id="3.40.50.1460">
    <property type="match status" value="1"/>
</dbReference>
<dbReference type="SUPFAM" id="SSF52129">
    <property type="entry name" value="Caspase-like"/>
    <property type="match status" value="1"/>
</dbReference>
<gene>
    <name evidence="2" type="ORF">E9998_22390</name>
</gene>
<reference evidence="2 3" key="1">
    <citation type="journal article" date="2018" name="Int. J. Syst. Evol. Microbiol.">
        <title>Glycomyces paridis sp. nov., isolated from the medicinal plant Paris polyphylla.</title>
        <authorList>
            <person name="Fang X.M."/>
            <person name="Bai J.L."/>
            <person name="Su J."/>
            <person name="Zhao L.L."/>
            <person name="Liu H.Y."/>
            <person name="Ma B.P."/>
            <person name="Zhang Y.Q."/>
            <person name="Yu L.Y."/>
        </authorList>
    </citation>
    <scope>NUCLEOTIDE SEQUENCE [LARGE SCALE GENOMIC DNA]</scope>
    <source>
        <strain evidence="2 3">CPCC 204357</strain>
    </source>
</reference>
<dbReference type="AlphaFoldDB" id="A0A4S8P0N0"/>
<proteinExistence type="predicted"/>
<feature type="region of interest" description="Disordered" evidence="1">
    <location>
        <begin position="243"/>
        <end position="262"/>
    </location>
</feature>